<proteinExistence type="predicted"/>
<organism evidence="1 2">
    <name type="scientific">Flavobacterium glycines</name>
    <dbReference type="NCBI Taxonomy" id="551990"/>
    <lineage>
        <taxon>Bacteria</taxon>
        <taxon>Pseudomonadati</taxon>
        <taxon>Bacteroidota</taxon>
        <taxon>Flavobacteriia</taxon>
        <taxon>Flavobacteriales</taxon>
        <taxon>Flavobacteriaceae</taxon>
        <taxon>Flavobacterium</taxon>
    </lineage>
</organism>
<accession>A0A1G8SUB5</accession>
<dbReference type="EMBL" id="FNEO01000002">
    <property type="protein sequence ID" value="SDJ32764.1"/>
    <property type="molecule type" value="Genomic_DNA"/>
</dbReference>
<gene>
    <name evidence="1" type="ORF">SAMN05192550_1916</name>
</gene>
<name>A0A1G8SUB5_9FLAO</name>
<dbReference type="Proteomes" id="UP000182367">
    <property type="component" value="Unassembled WGS sequence"/>
</dbReference>
<comment type="caution">
    <text evidence="1">The sequence shown here is derived from an EMBL/GenBank/DDBJ whole genome shotgun (WGS) entry which is preliminary data.</text>
</comment>
<reference evidence="1 2" key="1">
    <citation type="submission" date="2016-10" db="EMBL/GenBank/DDBJ databases">
        <authorList>
            <person name="Varghese N."/>
            <person name="Submissions S."/>
        </authorList>
    </citation>
    <scope>NUCLEOTIDE SEQUENCE [LARGE SCALE GENOMIC DNA]</scope>
    <source>
        <strain evidence="1 2">Gm-149</strain>
    </source>
</reference>
<evidence type="ECO:0000313" key="2">
    <source>
        <dbReference type="Proteomes" id="UP000182367"/>
    </source>
</evidence>
<sequence length="40" mass="4911">MLLLVFQLIFTKKMLPILFIRIDNIFQTNTILKEFFKYTD</sequence>
<keyword evidence="2" id="KW-1185">Reference proteome</keyword>
<protein>
    <submittedName>
        <fullName evidence="1">Uncharacterized protein</fullName>
    </submittedName>
</protein>
<evidence type="ECO:0000313" key="1">
    <source>
        <dbReference type="EMBL" id="SDJ32764.1"/>
    </source>
</evidence>